<sequence>MKKLVSIFLIGVGLVISGCTHTSEPGQVNYSLKNNGVNLKLTVKYDENKNVTKTIAKNTYDYKKMGSTKKEIKSNLEDNIEIYKEMDGVNETLEFEDMKATETLIVTIKEVEPDSLLLLYSVSANEDGTLSLDNLGKSLENVGFTKK</sequence>
<dbReference type="InterPro" id="IPR036699">
    <property type="entry name" value="YehR-like_sf"/>
</dbReference>
<dbReference type="InterPro" id="IPR009736">
    <property type="entry name" value="DUF1307"/>
</dbReference>
<dbReference type="PROSITE" id="PS51257">
    <property type="entry name" value="PROKAR_LIPOPROTEIN"/>
    <property type="match status" value="1"/>
</dbReference>
<gene>
    <name evidence="1" type="ORF">OL233_02650</name>
</gene>
<proteinExistence type="predicted"/>
<dbReference type="EMBL" id="JAPDSH010000001">
    <property type="protein sequence ID" value="MDF0479176.1"/>
    <property type="molecule type" value="Genomic_DNA"/>
</dbReference>
<accession>A0ABT5WZL2</accession>
<keyword evidence="2" id="KW-1185">Reference proteome</keyword>
<reference evidence="1" key="1">
    <citation type="submission" date="2022-10" db="EMBL/GenBank/DDBJ databases">
        <title>Vagococcus sp. isolated from poultry meat.</title>
        <authorList>
            <person name="Johansson P."/>
            <person name="Bjorkroth J."/>
        </authorList>
    </citation>
    <scope>NUCLEOTIDE SEQUENCE</scope>
    <source>
        <strain evidence="1">PNs007</strain>
    </source>
</reference>
<dbReference type="Proteomes" id="UP001147148">
    <property type="component" value="Unassembled WGS sequence"/>
</dbReference>
<protein>
    <submittedName>
        <fullName evidence="1">DUF1307 domain-containing protein</fullName>
    </submittedName>
</protein>
<name>A0ABT5WZL2_9ENTE</name>
<comment type="caution">
    <text evidence="1">The sequence shown here is derived from an EMBL/GenBank/DDBJ whole genome shotgun (WGS) entry which is preliminary data.</text>
</comment>
<organism evidence="1 2">
    <name type="scientific">Vagococcus proximus</name>
    <dbReference type="NCBI Taxonomy" id="2991417"/>
    <lineage>
        <taxon>Bacteria</taxon>
        <taxon>Bacillati</taxon>
        <taxon>Bacillota</taxon>
        <taxon>Bacilli</taxon>
        <taxon>Lactobacillales</taxon>
        <taxon>Enterococcaceae</taxon>
        <taxon>Vagococcus</taxon>
    </lineage>
</organism>
<evidence type="ECO:0000313" key="2">
    <source>
        <dbReference type="Proteomes" id="UP001147148"/>
    </source>
</evidence>
<dbReference type="RefSeq" id="WP_275470814.1">
    <property type="nucleotide sequence ID" value="NZ_JAPDSH010000001.1"/>
</dbReference>
<dbReference type="SUPFAM" id="SSF160704">
    <property type="entry name" value="YehR-like"/>
    <property type="match status" value="1"/>
</dbReference>
<evidence type="ECO:0000313" key="1">
    <source>
        <dbReference type="EMBL" id="MDF0479176.1"/>
    </source>
</evidence>
<dbReference type="Gene3D" id="3.30.1830.10">
    <property type="entry name" value="YehR-like"/>
    <property type="match status" value="1"/>
</dbReference>
<dbReference type="Pfam" id="PF06998">
    <property type="entry name" value="DUF1307"/>
    <property type="match status" value="1"/>
</dbReference>